<sequence>NPNMKMIITHIKTLINDSDVWTKSTARKVLNGLAVNAANKAEIEKGGFKIPQ</sequence>
<comment type="caution">
    <text evidence="1">The sequence shown here is derived from an EMBL/GenBank/DDBJ whole genome shotgun (WGS) entry which is preliminary data.</text>
</comment>
<evidence type="ECO:0000313" key="2">
    <source>
        <dbReference type="Proteomes" id="UP000324800"/>
    </source>
</evidence>
<gene>
    <name evidence="1" type="ORF">EZS28_041914</name>
</gene>
<feature type="non-terminal residue" evidence="1">
    <location>
        <position position="1"/>
    </location>
</feature>
<protein>
    <submittedName>
        <fullName evidence="1">Uncharacterized protein</fullName>
    </submittedName>
</protein>
<reference evidence="1 2" key="1">
    <citation type="submission" date="2019-03" db="EMBL/GenBank/DDBJ databases">
        <title>Single cell metagenomics reveals metabolic interactions within the superorganism composed of flagellate Streblomastix strix and complex community of Bacteroidetes bacteria on its surface.</title>
        <authorList>
            <person name="Treitli S.C."/>
            <person name="Kolisko M."/>
            <person name="Husnik F."/>
            <person name="Keeling P."/>
            <person name="Hampl V."/>
        </authorList>
    </citation>
    <scope>NUCLEOTIDE SEQUENCE [LARGE SCALE GENOMIC DNA]</scope>
    <source>
        <strain evidence="1">ST1C</strain>
    </source>
</reference>
<evidence type="ECO:0000313" key="1">
    <source>
        <dbReference type="EMBL" id="KAA6362557.1"/>
    </source>
</evidence>
<dbReference type="AlphaFoldDB" id="A0A5J4TW65"/>
<organism evidence="1 2">
    <name type="scientific">Streblomastix strix</name>
    <dbReference type="NCBI Taxonomy" id="222440"/>
    <lineage>
        <taxon>Eukaryota</taxon>
        <taxon>Metamonada</taxon>
        <taxon>Preaxostyla</taxon>
        <taxon>Oxymonadida</taxon>
        <taxon>Streblomastigidae</taxon>
        <taxon>Streblomastix</taxon>
    </lineage>
</organism>
<proteinExistence type="predicted"/>
<dbReference type="EMBL" id="SNRW01024029">
    <property type="protein sequence ID" value="KAA6362557.1"/>
    <property type="molecule type" value="Genomic_DNA"/>
</dbReference>
<dbReference type="Proteomes" id="UP000324800">
    <property type="component" value="Unassembled WGS sequence"/>
</dbReference>
<name>A0A5J4TW65_9EUKA</name>
<accession>A0A5J4TW65</accession>